<protein>
    <recommendedName>
        <fullName evidence="3">Heterogeneous nuclear ribonucleoprotein K</fullName>
    </recommendedName>
</protein>
<keyword evidence="15" id="KW-0804">Transcription</keyword>
<evidence type="ECO:0000256" key="5">
    <source>
        <dbReference type="ARBA" id="ARBA00022490"/>
    </source>
</evidence>
<dbReference type="InterPro" id="IPR004088">
    <property type="entry name" value="KH_dom_type_1"/>
</dbReference>
<proteinExistence type="predicted"/>
<keyword evidence="9" id="KW-0747">Spliceosome</keyword>
<dbReference type="Pfam" id="PF00013">
    <property type="entry name" value="KH_1"/>
    <property type="match status" value="3"/>
</dbReference>
<evidence type="ECO:0000256" key="7">
    <source>
        <dbReference type="ARBA" id="ARBA00022553"/>
    </source>
</evidence>
<feature type="domain" description="K Homology" evidence="21">
    <location>
        <begin position="226"/>
        <end position="297"/>
    </location>
</feature>
<dbReference type="Gene3D" id="3.30.1370.10">
    <property type="entry name" value="K Homology domain, type 1"/>
    <property type="match status" value="3"/>
</dbReference>
<keyword evidence="6" id="KW-0678">Repressor</keyword>
<dbReference type="GO" id="GO:0008380">
    <property type="term" value="P:RNA splicing"/>
    <property type="evidence" value="ECO:0007669"/>
    <property type="project" value="UniProtKB-KW"/>
</dbReference>
<accession>A0A9Q1HTA1</accession>
<dbReference type="EMBL" id="JAFJMO010000012">
    <property type="protein sequence ID" value="KAJ8260929.1"/>
    <property type="molecule type" value="Genomic_DNA"/>
</dbReference>
<dbReference type="GO" id="GO:0003677">
    <property type="term" value="F:DNA binding"/>
    <property type="evidence" value="ECO:0007669"/>
    <property type="project" value="UniProtKB-KW"/>
</dbReference>
<dbReference type="OrthoDB" id="1937934at2759"/>
<evidence type="ECO:0000256" key="15">
    <source>
        <dbReference type="ARBA" id="ARBA00023163"/>
    </source>
</evidence>
<dbReference type="GO" id="GO:0006355">
    <property type="term" value="P:regulation of DNA-templated transcription"/>
    <property type="evidence" value="ECO:0007669"/>
    <property type="project" value="UniProtKB-ARBA"/>
</dbReference>
<feature type="compositionally biased region" description="Basic and acidic residues" evidence="20">
    <location>
        <begin position="401"/>
        <end position="413"/>
    </location>
</feature>
<dbReference type="InterPro" id="IPR012987">
    <property type="entry name" value="ROK_N"/>
</dbReference>
<dbReference type="CDD" id="cd22433">
    <property type="entry name" value="KH-I_HNRNPK_rpt2"/>
    <property type="match status" value="1"/>
</dbReference>
<evidence type="ECO:0000256" key="11">
    <source>
        <dbReference type="ARBA" id="ARBA00022884"/>
    </source>
</evidence>
<dbReference type="GO" id="GO:0042981">
    <property type="term" value="P:regulation of apoptotic process"/>
    <property type="evidence" value="ECO:0007669"/>
    <property type="project" value="UniProtKB-ARBA"/>
</dbReference>
<dbReference type="Proteomes" id="UP001152803">
    <property type="component" value="Unassembled WGS sequence"/>
</dbReference>
<keyword evidence="10" id="KW-0677">Repeat</keyword>
<dbReference type="CDD" id="cd22432">
    <property type="entry name" value="KH-I_HNRNPK_rpt1"/>
    <property type="match status" value="1"/>
</dbReference>
<dbReference type="SUPFAM" id="SSF54791">
    <property type="entry name" value="Eukaryotic type KH-domain (KH-domain type I)"/>
    <property type="match status" value="3"/>
</dbReference>
<dbReference type="SMART" id="SM00322">
    <property type="entry name" value="KH"/>
    <property type="match status" value="3"/>
</dbReference>
<evidence type="ECO:0000256" key="14">
    <source>
        <dbReference type="ARBA" id="ARBA00023159"/>
    </source>
</evidence>
<keyword evidence="12" id="KW-0805">Transcription regulation</keyword>
<keyword evidence="4" id="KW-0488">Methylation</keyword>
<evidence type="ECO:0000256" key="16">
    <source>
        <dbReference type="ARBA" id="ARBA00023187"/>
    </source>
</evidence>
<evidence type="ECO:0000256" key="10">
    <source>
        <dbReference type="ARBA" id="ARBA00022737"/>
    </source>
</evidence>
<dbReference type="InterPro" id="IPR036612">
    <property type="entry name" value="KH_dom_type_1_sf"/>
</dbReference>
<keyword evidence="18" id="KW-0687">Ribonucleoprotein</keyword>
<sequence length="520" mass="57564">MSGVPRDPVLSMSQTKRWGHATAQLREKTETARGSVRGGRSKDMQVRLIGESKLPVAPHVPGRKLNSIKVDCNICRRRNLQKVNGVLKQAFDGEKWPASFHCSYRTMETELEQQEEETTFSNTDTNGKRPAEDTEEEQAFKRSRNTDEMVELRILLQSKNAGAVIGKGGKNIKALRTDYSASVSVPDSSGPERILSVSADIETIGDILLKIIPTLEEYQHYSGIDFDCELRLLIHQSLAGSIIGVKGAKIKELRENTQTTIKLFQECCPQSTDRVVLVGGKPERVVECIKVILELISEAPIKGRAQPYDPNFYDETYDYGGFTMMYEERGRRPMGFPMRGRGGFERMPPGRGGRPMPPSRRDYDDMSPRRGPPPPPPGRGGRGGSRTRNLPLPPPPPPRGGGERRGRPGDRYDSMSGGGYDNNSSWEPFQSGGRGSYGDMGGPVITTQVTIPKDLAGSIIGKGGQRIKQIRHESGASIKIDEPLEGSEDRIITITGTQDQIQNAQYLLQNSVKQYSGRFF</sequence>
<dbReference type="FunFam" id="3.30.1370.10:FF:000025">
    <property type="entry name" value="Heterogeneous nuclear ribonucleoprotein K, like"/>
    <property type="match status" value="1"/>
</dbReference>
<feature type="domain" description="K Homology" evidence="21">
    <location>
        <begin position="443"/>
        <end position="513"/>
    </location>
</feature>
<evidence type="ECO:0000256" key="12">
    <source>
        <dbReference type="ARBA" id="ARBA00023015"/>
    </source>
</evidence>
<dbReference type="GO" id="GO:0003723">
    <property type="term" value="F:RNA binding"/>
    <property type="evidence" value="ECO:0007669"/>
    <property type="project" value="UniProtKB-UniRule"/>
</dbReference>
<evidence type="ECO:0000259" key="21">
    <source>
        <dbReference type="SMART" id="SM00322"/>
    </source>
</evidence>
<keyword evidence="11 19" id="KW-0694">RNA-binding</keyword>
<keyword evidence="14" id="KW-0010">Activator</keyword>
<dbReference type="FunFam" id="3.30.1370.10:FF:000021">
    <property type="entry name" value="Heterogeneous nuclear ribonucleoprotein K, like"/>
    <property type="match status" value="1"/>
</dbReference>
<reference evidence="22" key="1">
    <citation type="journal article" date="2023" name="Science">
        <title>Genome structures resolve the early diversification of teleost fishes.</title>
        <authorList>
            <person name="Parey E."/>
            <person name="Louis A."/>
            <person name="Montfort J."/>
            <person name="Bouchez O."/>
            <person name="Roques C."/>
            <person name="Iampietro C."/>
            <person name="Lluch J."/>
            <person name="Castinel A."/>
            <person name="Donnadieu C."/>
            <person name="Desvignes T."/>
            <person name="Floi Bucao C."/>
            <person name="Jouanno E."/>
            <person name="Wen M."/>
            <person name="Mejri S."/>
            <person name="Dirks R."/>
            <person name="Jansen H."/>
            <person name="Henkel C."/>
            <person name="Chen W.J."/>
            <person name="Zahm M."/>
            <person name="Cabau C."/>
            <person name="Klopp C."/>
            <person name="Thompson A.W."/>
            <person name="Robinson-Rechavi M."/>
            <person name="Braasch I."/>
            <person name="Lecointre G."/>
            <person name="Bobe J."/>
            <person name="Postlethwait J.H."/>
            <person name="Berthelot C."/>
            <person name="Roest Crollius H."/>
            <person name="Guiguen Y."/>
        </authorList>
    </citation>
    <scope>NUCLEOTIDE SEQUENCE</scope>
    <source>
        <strain evidence="22">Concon-B</strain>
    </source>
</reference>
<feature type="compositionally biased region" description="Acidic residues" evidence="20">
    <location>
        <begin position="109"/>
        <end position="118"/>
    </location>
</feature>
<evidence type="ECO:0000256" key="13">
    <source>
        <dbReference type="ARBA" id="ARBA00023125"/>
    </source>
</evidence>
<comment type="caution">
    <text evidence="22">The sequence shown here is derived from an EMBL/GenBank/DDBJ whole genome shotgun (WGS) entry which is preliminary data.</text>
</comment>
<dbReference type="CDD" id="cd22434">
    <property type="entry name" value="KH-I_HNRNPK_rpt3"/>
    <property type="match status" value="1"/>
</dbReference>
<dbReference type="InterPro" id="IPR004087">
    <property type="entry name" value="KH_dom"/>
</dbReference>
<evidence type="ECO:0000313" key="22">
    <source>
        <dbReference type="EMBL" id="KAJ8260929.1"/>
    </source>
</evidence>
<dbReference type="GO" id="GO:0005737">
    <property type="term" value="C:cytoplasm"/>
    <property type="evidence" value="ECO:0007669"/>
    <property type="project" value="UniProtKB-SubCell"/>
</dbReference>
<organism evidence="22 23">
    <name type="scientific">Conger conger</name>
    <name type="common">Conger eel</name>
    <name type="synonym">Muraena conger</name>
    <dbReference type="NCBI Taxonomy" id="82655"/>
    <lineage>
        <taxon>Eukaryota</taxon>
        <taxon>Metazoa</taxon>
        <taxon>Chordata</taxon>
        <taxon>Craniata</taxon>
        <taxon>Vertebrata</taxon>
        <taxon>Euteleostomi</taxon>
        <taxon>Actinopterygii</taxon>
        <taxon>Neopterygii</taxon>
        <taxon>Teleostei</taxon>
        <taxon>Anguilliformes</taxon>
        <taxon>Congridae</taxon>
        <taxon>Conger</taxon>
    </lineage>
</organism>
<keyword evidence="23" id="KW-1185">Reference proteome</keyword>
<keyword evidence="5" id="KW-0963">Cytoplasm</keyword>
<feature type="region of interest" description="Disordered" evidence="20">
    <location>
        <begin position="332"/>
        <end position="435"/>
    </location>
</feature>
<name>A0A9Q1HTA1_CONCO</name>
<evidence type="ECO:0000256" key="18">
    <source>
        <dbReference type="ARBA" id="ARBA00023274"/>
    </source>
</evidence>
<dbReference type="GO" id="GO:0005681">
    <property type="term" value="C:spliceosomal complex"/>
    <property type="evidence" value="ECO:0007669"/>
    <property type="project" value="UniProtKB-KW"/>
</dbReference>
<keyword evidence="8" id="KW-0507">mRNA processing</keyword>
<keyword evidence="16" id="KW-0508">mRNA splicing</keyword>
<dbReference type="PANTHER" id="PTHR10288">
    <property type="entry name" value="KH DOMAIN CONTAINING RNA BINDING PROTEIN"/>
    <property type="match status" value="1"/>
</dbReference>
<evidence type="ECO:0000256" key="3">
    <source>
        <dbReference type="ARBA" id="ARBA00018447"/>
    </source>
</evidence>
<evidence type="ECO:0000256" key="19">
    <source>
        <dbReference type="PROSITE-ProRule" id="PRU00117"/>
    </source>
</evidence>
<evidence type="ECO:0000256" key="4">
    <source>
        <dbReference type="ARBA" id="ARBA00022481"/>
    </source>
</evidence>
<evidence type="ECO:0000256" key="2">
    <source>
        <dbReference type="ARBA" id="ARBA00004642"/>
    </source>
</evidence>
<gene>
    <name evidence="22" type="ORF">COCON_G00166520</name>
</gene>
<evidence type="ECO:0000256" key="1">
    <source>
        <dbReference type="ARBA" id="ARBA00004496"/>
    </source>
</evidence>
<dbReference type="GO" id="GO:0005654">
    <property type="term" value="C:nucleoplasm"/>
    <property type="evidence" value="ECO:0007669"/>
    <property type="project" value="UniProtKB-SubCell"/>
</dbReference>
<evidence type="ECO:0000256" key="17">
    <source>
        <dbReference type="ARBA" id="ARBA00023242"/>
    </source>
</evidence>
<keyword evidence="17" id="KW-0539">Nucleus</keyword>
<dbReference type="FunFam" id="3.30.1370.10:FF:000023">
    <property type="entry name" value="Heterogeneous nuclear ribonucleoprotein K, like"/>
    <property type="match status" value="1"/>
</dbReference>
<dbReference type="AlphaFoldDB" id="A0A9Q1HTA1"/>
<feature type="compositionally biased region" description="Low complexity" evidence="20">
    <location>
        <begin position="333"/>
        <end position="349"/>
    </location>
</feature>
<feature type="compositionally biased region" description="Basic and acidic residues" evidence="20">
    <location>
        <begin position="359"/>
        <end position="368"/>
    </location>
</feature>
<evidence type="ECO:0000256" key="20">
    <source>
        <dbReference type="SAM" id="MobiDB-lite"/>
    </source>
</evidence>
<dbReference type="Pfam" id="PF08067">
    <property type="entry name" value="ROKNT"/>
    <property type="match status" value="1"/>
</dbReference>
<keyword evidence="7" id="KW-0597">Phosphoprotein</keyword>
<evidence type="ECO:0000256" key="9">
    <source>
        <dbReference type="ARBA" id="ARBA00022728"/>
    </source>
</evidence>
<dbReference type="PROSITE" id="PS50084">
    <property type="entry name" value="KH_TYPE_1"/>
    <property type="match status" value="3"/>
</dbReference>
<dbReference type="GO" id="GO:0006397">
    <property type="term" value="P:mRNA processing"/>
    <property type="evidence" value="ECO:0007669"/>
    <property type="project" value="UniProtKB-KW"/>
</dbReference>
<feature type="region of interest" description="Disordered" evidence="20">
    <location>
        <begin position="1"/>
        <end position="21"/>
    </location>
</feature>
<evidence type="ECO:0000256" key="8">
    <source>
        <dbReference type="ARBA" id="ARBA00022664"/>
    </source>
</evidence>
<feature type="compositionally biased region" description="Basic and acidic residues" evidence="20">
    <location>
        <begin position="126"/>
        <end position="143"/>
    </location>
</feature>
<comment type="subcellular location">
    <subcellularLocation>
        <location evidence="1">Cytoplasm</location>
    </subcellularLocation>
    <subcellularLocation>
        <location evidence="2">Nucleus</location>
        <location evidence="2">Nucleoplasm</location>
    </subcellularLocation>
</comment>
<keyword evidence="13" id="KW-0238">DNA-binding</keyword>
<feature type="domain" description="K Homology" evidence="21">
    <location>
        <begin position="148"/>
        <end position="213"/>
    </location>
</feature>
<evidence type="ECO:0000256" key="6">
    <source>
        <dbReference type="ARBA" id="ARBA00022491"/>
    </source>
</evidence>
<feature type="region of interest" description="Disordered" evidence="20">
    <location>
        <begin position="109"/>
        <end position="143"/>
    </location>
</feature>
<evidence type="ECO:0000313" key="23">
    <source>
        <dbReference type="Proteomes" id="UP001152803"/>
    </source>
</evidence>
<dbReference type="GO" id="GO:0010629">
    <property type="term" value="P:negative regulation of gene expression"/>
    <property type="evidence" value="ECO:0007669"/>
    <property type="project" value="UniProtKB-ARBA"/>
</dbReference>